<accession>A0A1E5GG35</accession>
<organism evidence="1 2">
    <name type="scientific">Enterococcus ureasiticus</name>
    <dbReference type="NCBI Taxonomy" id="903984"/>
    <lineage>
        <taxon>Bacteria</taxon>
        <taxon>Bacillati</taxon>
        <taxon>Bacillota</taxon>
        <taxon>Bacilli</taxon>
        <taxon>Lactobacillales</taxon>
        <taxon>Enterococcaceae</taxon>
        <taxon>Enterococcus</taxon>
    </lineage>
</organism>
<dbReference type="RefSeq" id="WP_069646352.1">
    <property type="nucleotide sequence ID" value="NZ_MIJZ01000013.1"/>
</dbReference>
<keyword evidence="2" id="KW-1185">Reference proteome</keyword>
<evidence type="ECO:0000313" key="2">
    <source>
        <dbReference type="Proteomes" id="UP000094068"/>
    </source>
</evidence>
<protein>
    <submittedName>
        <fullName evidence="1">Uncharacterized protein</fullName>
    </submittedName>
</protein>
<name>A0A1E5GG35_9ENTE</name>
<sequence>MLEVMKNELNKMEVLDSSVGGGELECVLIKDTEDNRKKINMLLCLVNNWAIVPEHYAPATYEFIDVCKKECEGYLDIAYLVYNFFQNVQVDHLGFDQERKQWIISLD</sequence>
<reference evidence="2" key="1">
    <citation type="submission" date="2016-09" db="EMBL/GenBank/DDBJ databases">
        <authorList>
            <person name="Gulvik C.A."/>
        </authorList>
    </citation>
    <scope>NUCLEOTIDE SEQUENCE [LARGE SCALE GENOMIC DNA]</scope>
    <source>
        <strain evidence="2">DSM 23328</strain>
    </source>
</reference>
<dbReference type="Proteomes" id="UP000094068">
    <property type="component" value="Unassembled WGS sequence"/>
</dbReference>
<dbReference type="EMBL" id="MIJZ01000013">
    <property type="protein sequence ID" value="OEG11591.1"/>
    <property type="molecule type" value="Genomic_DNA"/>
</dbReference>
<dbReference type="AlphaFoldDB" id="A0A1E5GG35"/>
<comment type="caution">
    <text evidence="1">The sequence shown here is derived from an EMBL/GenBank/DDBJ whole genome shotgun (WGS) entry which is preliminary data.</text>
</comment>
<proteinExistence type="predicted"/>
<gene>
    <name evidence="1" type="ORF">BCR21_09885</name>
</gene>
<dbReference type="OrthoDB" id="2186284at2"/>
<evidence type="ECO:0000313" key="1">
    <source>
        <dbReference type="EMBL" id="OEG11591.1"/>
    </source>
</evidence>
<dbReference type="STRING" id="903984.BCR21_09885"/>